<evidence type="ECO:0000256" key="8">
    <source>
        <dbReference type="ARBA" id="ARBA00032824"/>
    </source>
</evidence>
<dbReference type="AlphaFoldDB" id="A0A504J608"/>
<organism evidence="13 14">
    <name type="scientific">Aquimarina algicola</name>
    <dbReference type="NCBI Taxonomy" id="2589995"/>
    <lineage>
        <taxon>Bacteria</taxon>
        <taxon>Pseudomonadati</taxon>
        <taxon>Bacteroidota</taxon>
        <taxon>Flavobacteriia</taxon>
        <taxon>Flavobacteriales</taxon>
        <taxon>Flavobacteriaceae</taxon>
        <taxon>Aquimarina</taxon>
    </lineage>
</organism>
<dbReference type="GO" id="GO:0008379">
    <property type="term" value="F:thioredoxin peroxidase activity"/>
    <property type="evidence" value="ECO:0007669"/>
    <property type="project" value="TreeGrafter"/>
</dbReference>
<dbReference type="RefSeq" id="WP_140595480.1">
    <property type="nucleotide sequence ID" value="NZ_VFWZ01000007.1"/>
</dbReference>
<keyword evidence="4" id="KW-0049">Antioxidant</keyword>
<sequence>MLLKDKLDQITASGFNKMPRTIARVIEEGIEELKSNKLQAKALNIGDTIPNTSLKDINNNSINLRDFVKDQFLILNFYRGGWCPYCNLELRAYEELRTDFQKIGGDIIAISAESPVYATKTSKKNDITYPILTDIEGKLAKEIGISFELNNNLKREYTNFGIDLQEFHNSYKSELSVPAIYVVDRNLKILMAYIEENYMNRIEPNDVLIKMTQLNSESI</sequence>
<keyword evidence="3" id="KW-0575">Peroxidase</keyword>
<evidence type="ECO:0000256" key="10">
    <source>
        <dbReference type="ARBA" id="ARBA00042639"/>
    </source>
</evidence>
<comment type="catalytic activity">
    <reaction evidence="11">
        <text>a hydroperoxide + [thioredoxin]-dithiol = an alcohol + [thioredoxin]-disulfide + H2O</text>
        <dbReference type="Rhea" id="RHEA:62620"/>
        <dbReference type="Rhea" id="RHEA-COMP:10698"/>
        <dbReference type="Rhea" id="RHEA-COMP:10700"/>
        <dbReference type="ChEBI" id="CHEBI:15377"/>
        <dbReference type="ChEBI" id="CHEBI:29950"/>
        <dbReference type="ChEBI" id="CHEBI:30879"/>
        <dbReference type="ChEBI" id="CHEBI:35924"/>
        <dbReference type="ChEBI" id="CHEBI:50058"/>
        <dbReference type="EC" id="1.11.1.24"/>
    </reaction>
</comment>
<dbReference type="InterPro" id="IPR036249">
    <property type="entry name" value="Thioredoxin-like_sf"/>
</dbReference>
<protein>
    <recommendedName>
        <fullName evidence="2">thioredoxin-dependent peroxiredoxin</fullName>
        <ecNumber evidence="2">1.11.1.24</ecNumber>
    </recommendedName>
    <alternativeName>
        <fullName evidence="8">Thioredoxin peroxidase</fullName>
    </alternativeName>
    <alternativeName>
        <fullName evidence="10">Thioredoxin-dependent peroxiredoxin Bcp</fullName>
    </alternativeName>
</protein>
<dbReference type="Gene3D" id="3.40.30.10">
    <property type="entry name" value="Glutaredoxin"/>
    <property type="match status" value="1"/>
</dbReference>
<feature type="domain" description="Thioredoxin" evidence="12">
    <location>
        <begin position="43"/>
        <end position="216"/>
    </location>
</feature>
<dbReference type="PANTHER" id="PTHR42801:SF7">
    <property type="entry name" value="SLL1159 PROTEIN"/>
    <property type="match status" value="1"/>
</dbReference>
<dbReference type="InterPro" id="IPR050924">
    <property type="entry name" value="Peroxiredoxin_BCP/PrxQ"/>
</dbReference>
<evidence type="ECO:0000256" key="9">
    <source>
        <dbReference type="ARBA" id="ARBA00038489"/>
    </source>
</evidence>
<dbReference type="PROSITE" id="PS51352">
    <property type="entry name" value="THIOREDOXIN_2"/>
    <property type="match status" value="1"/>
</dbReference>
<reference evidence="13 14" key="1">
    <citation type="submission" date="2019-06" db="EMBL/GenBank/DDBJ databases">
        <authorList>
            <person name="Meng X."/>
        </authorList>
    </citation>
    <scope>NUCLEOTIDE SEQUENCE [LARGE SCALE GENOMIC DNA]</scope>
    <source>
        <strain evidence="13 14">M625</strain>
    </source>
</reference>
<proteinExistence type="inferred from homology"/>
<dbReference type="Proteomes" id="UP000315540">
    <property type="component" value="Unassembled WGS sequence"/>
</dbReference>
<dbReference type="EC" id="1.11.1.24" evidence="2"/>
<dbReference type="SUPFAM" id="SSF52833">
    <property type="entry name" value="Thioredoxin-like"/>
    <property type="match status" value="1"/>
</dbReference>
<comment type="caution">
    <text evidence="13">The sequence shown here is derived from an EMBL/GenBank/DDBJ whole genome shotgun (WGS) entry which is preliminary data.</text>
</comment>
<evidence type="ECO:0000256" key="3">
    <source>
        <dbReference type="ARBA" id="ARBA00022559"/>
    </source>
</evidence>
<keyword evidence="6" id="KW-1015">Disulfide bond</keyword>
<evidence type="ECO:0000256" key="5">
    <source>
        <dbReference type="ARBA" id="ARBA00023002"/>
    </source>
</evidence>
<accession>A0A504J608</accession>
<evidence type="ECO:0000256" key="11">
    <source>
        <dbReference type="ARBA" id="ARBA00049091"/>
    </source>
</evidence>
<evidence type="ECO:0000256" key="6">
    <source>
        <dbReference type="ARBA" id="ARBA00023157"/>
    </source>
</evidence>
<evidence type="ECO:0000256" key="2">
    <source>
        <dbReference type="ARBA" id="ARBA00013017"/>
    </source>
</evidence>
<evidence type="ECO:0000313" key="13">
    <source>
        <dbReference type="EMBL" id="TPN83398.1"/>
    </source>
</evidence>
<gene>
    <name evidence="13" type="ORF">FHK87_19445</name>
</gene>
<evidence type="ECO:0000256" key="1">
    <source>
        <dbReference type="ARBA" id="ARBA00003330"/>
    </source>
</evidence>
<name>A0A504J608_9FLAO</name>
<dbReference type="Pfam" id="PF00578">
    <property type="entry name" value="AhpC-TSA"/>
    <property type="match status" value="1"/>
</dbReference>
<comment type="function">
    <text evidence="1">Thiol-specific peroxidase that catalyzes the reduction of hydrogen peroxide and organic hydroperoxides to water and alcohols, respectively. Plays a role in cell protection against oxidative stress by detoxifying peroxides and as sensor of hydrogen peroxide-mediated signaling events.</text>
</comment>
<evidence type="ECO:0000256" key="4">
    <source>
        <dbReference type="ARBA" id="ARBA00022862"/>
    </source>
</evidence>
<dbReference type="GO" id="GO:0034599">
    <property type="term" value="P:cellular response to oxidative stress"/>
    <property type="evidence" value="ECO:0007669"/>
    <property type="project" value="TreeGrafter"/>
</dbReference>
<keyword evidence="7" id="KW-0676">Redox-active center</keyword>
<dbReference type="PANTHER" id="PTHR42801">
    <property type="entry name" value="THIOREDOXIN-DEPENDENT PEROXIDE REDUCTASE"/>
    <property type="match status" value="1"/>
</dbReference>
<keyword evidence="5" id="KW-0560">Oxidoreductase</keyword>
<dbReference type="GO" id="GO:0005737">
    <property type="term" value="C:cytoplasm"/>
    <property type="evidence" value="ECO:0007669"/>
    <property type="project" value="TreeGrafter"/>
</dbReference>
<comment type="similarity">
    <text evidence="9">Belongs to the peroxiredoxin family. BCP/PrxQ subfamily.</text>
</comment>
<dbReference type="EMBL" id="VFWZ01000007">
    <property type="protein sequence ID" value="TPN83398.1"/>
    <property type="molecule type" value="Genomic_DNA"/>
</dbReference>
<dbReference type="CDD" id="cd02970">
    <property type="entry name" value="PRX_like2"/>
    <property type="match status" value="1"/>
</dbReference>
<evidence type="ECO:0000256" key="7">
    <source>
        <dbReference type="ARBA" id="ARBA00023284"/>
    </source>
</evidence>
<evidence type="ECO:0000313" key="14">
    <source>
        <dbReference type="Proteomes" id="UP000315540"/>
    </source>
</evidence>
<dbReference type="OrthoDB" id="9809746at2"/>
<dbReference type="GO" id="GO:0045454">
    <property type="term" value="P:cell redox homeostasis"/>
    <property type="evidence" value="ECO:0007669"/>
    <property type="project" value="TreeGrafter"/>
</dbReference>
<evidence type="ECO:0000259" key="12">
    <source>
        <dbReference type="PROSITE" id="PS51352"/>
    </source>
</evidence>
<dbReference type="InterPro" id="IPR000866">
    <property type="entry name" value="AhpC/TSA"/>
</dbReference>
<dbReference type="InterPro" id="IPR013766">
    <property type="entry name" value="Thioredoxin_domain"/>
</dbReference>
<keyword evidence="14" id="KW-1185">Reference proteome</keyword>